<reference evidence="2" key="2">
    <citation type="submission" date="2024-07" db="EMBL/GenBank/DDBJ databases">
        <title>Streptomyces haneummycinica sp. nov., a new antibiotic-producing actinobacterium isolated from marine sediment.</title>
        <authorList>
            <person name="Uemura M."/>
            <person name="Hamada M."/>
            <person name="Hirano S."/>
            <person name="Kobayashi K."/>
            <person name="Ohshiro T."/>
            <person name="Kobayashi T."/>
            <person name="Terahara T."/>
        </authorList>
    </citation>
    <scope>NUCLEOTIDE SEQUENCE</scope>
    <source>
        <strain evidence="2">KM77-8</strain>
    </source>
</reference>
<name>A0AAT9HMW9_9ACTN</name>
<dbReference type="Gene3D" id="3.40.50.2300">
    <property type="match status" value="2"/>
</dbReference>
<sequence length="206" mass="21786">MDGRGPPGVVDTVEEAGFGLLLFTCNRGVESVGRFTRQVSAGAFDGLLAVEPEDTLSMLAALHREGLPVVLIDDRGRHPEFPTSPRRTTGRRRGRAPSAGRGPEHALVLTGPLRFGCVRDRLDGFANACADGGHPLDPALVVESDFTEADARESVTQLLGEDASSTPCSPTTTSPPSAHWRPCVPPACAYPTTWPSSASTTFPRPA</sequence>
<gene>
    <name evidence="2" type="ORF">SHKM778_49590</name>
</gene>
<feature type="compositionally biased region" description="Low complexity" evidence="1">
    <location>
        <begin position="164"/>
        <end position="177"/>
    </location>
</feature>
<evidence type="ECO:0000256" key="1">
    <source>
        <dbReference type="SAM" id="MobiDB-lite"/>
    </source>
</evidence>
<reference evidence="2" key="1">
    <citation type="submission" date="2024-06" db="EMBL/GenBank/DDBJ databases">
        <authorList>
            <consortium name="consrtm"/>
            <person name="Uemura M."/>
            <person name="Terahara T."/>
        </authorList>
    </citation>
    <scope>NUCLEOTIDE SEQUENCE</scope>
    <source>
        <strain evidence="2">KM77-8</strain>
    </source>
</reference>
<dbReference type="InterPro" id="IPR028082">
    <property type="entry name" value="Peripla_BP_I"/>
</dbReference>
<dbReference type="SUPFAM" id="SSF53822">
    <property type="entry name" value="Periplasmic binding protein-like I"/>
    <property type="match status" value="1"/>
</dbReference>
<feature type="region of interest" description="Disordered" evidence="1">
    <location>
        <begin position="158"/>
        <end position="179"/>
    </location>
</feature>
<evidence type="ECO:0000313" key="2">
    <source>
        <dbReference type="EMBL" id="BFO18571.1"/>
    </source>
</evidence>
<evidence type="ECO:0008006" key="3">
    <source>
        <dbReference type="Google" id="ProtNLM"/>
    </source>
</evidence>
<accession>A0AAT9HMW9</accession>
<dbReference type="EMBL" id="AP035768">
    <property type="protein sequence ID" value="BFO18571.1"/>
    <property type="molecule type" value="Genomic_DNA"/>
</dbReference>
<dbReference type="AlphaFoldDB" id="A0AAT9HMW9"/>
<organism evidence="2">
    <name type="scientific">Streptomyces haneummycinicus</name>
    <dbReference type="NCBI Taxonomy" id="3074435"/>
    <lineage>
        <taxon>Bacteria</taxon>
        <taxon>Bacillati</taxon>
        <taxon>Actinomycetota</taxon>
        <taxon>Actinomycetes</taxon>
        <taxon>Kitasatosporales</taxon>
        <taxon>Streptomycetaceae</taxon>
        <taxon>Streptomyces</taxon>
    </lineage>
</organism>
<protein>
    <recommendedName>
        <fullName evidence="3">LacI family transcriptional regulator</fullName>
    </recommendedName>
</protein>
<proteinExistence type="predicted"/>
<feature type="region of interest" description="Disordered" evidence="1">
    <location>
        <begin position="75"/>
        <end position="105"/>
    </location>
</feature>